<comment type="caution">
    <text evidence="2">The sequence shown here is derived from an EMBL/GenBank/DDBJ whole genome shotgun (WGS) entry which is preliminary data.</text>
</comment>
<reference evidence="3" key="1">
    <citation type="journal article" date="2020" name="Stud. Mycol.">
        <title>101 Dothideomycetes genomes: A test case for predicting lifestyles and emergence of pathogens.</title>
        <authorList>
            <person name="Haridas S."/>
            <person name="Albert R."/>
            <person name="Binder M."/>
            <person name="Bloem J."/>
            <person name="LaButti K."/>
            <person name="Salamov A."/>
            <person name="Andreopoulos B."/>
            <person name="Baker S."/>
            <person name="Barry K."/>
            <person name="Bills G."/>
            <person name="Bluhm B."/>
            <person name="Cannon C."/>
            <person name="Castanera R."/>
            <person name="Culley D."/>
            <person name="Daum C."/>
            <person name="Ezra D."/>
            <person name="Gonzalez J."/>
            <person name="Henrissat B."/>
            <person name="Kuo A."/>
            <person name="Liang C."/>
            <person name="Lipzen A."/>
            <person name="Lutzoni F."/>
            <person name="Magnuson J."/>
            <person name="Mondo S."/>
            <person name="Nolan M."/>
            <person name="Ohm R."/>
            <person name="Pangilinan J."/>
            <person name="Park H.-J."/>
            <person name="Ramirez L."/>
            <person name="Alfaro M."/>
            <person name="Sun H."/>
            <person name="Tritt A."/>
            <person name="Yoshinaga Y."/>
            <person name="Zwiers L.-H."/>
            <person name="Turgeon B."/>
            <person name="Goodwin S."/>
            <person name="Spatafora J."/>
            <person name="Crous P."/>
            <person name="Grigoriev I."/>
        </authorList>
    </citation>
    <scope>NUCLEOTIDE SEQUENCE [LARGE SCALE GENOMIC DNA]</scope>
    <source>
        <strain evidence="3">CBS 304.66</strain>
    </source>
</reference>
<keyword evidence="3" id="KW-1185">Reference proteome</keyword>
<evidence type="ECO:0000313" key="3">
    <source>
        <dbReference type="Proteomes" id="UP000800093"/>
    </source>
</evidence>
<protein>
    <submittedName>
        <fullName evidence="2">Uncharacterized protein</fullName>
    </submittedName>
</protein>
<evidence type="ECO:0000256" key="1">
    <source>
        <dbReference type="SAM" id="SignalP"/>
    </source>
</evidence>
<dbReference type="Proteomes" id="UP000800093">
    <property type="component" value="Unassembled WGS sequence"/>
</dbReference>
<accession>A0A9P4K3W9</accession>
<dbReference type="EMBL" id="ML986671">
    <property type="protein sequence ID" value="KAF2260837.1"/>
    <property type="molecule type" value="Genomic_DNA"/>
</dbReference>
<proteinExistence type="predicted"/>
<feature type="chain" id="PRO_5040280055" evidence="1">
    <location>
        <begin position="20"/>
        <end position="192"/>
    </location>
</feature>
<feature type="signal peptide" evidence="1">
    <location>
        <begin position="1"/>
        <end position="19"/>
    </location>
</feature>
<organism evidence="2 3">
    <name type="scientific">Lojkania enalia</name>
    <dbReference type="NCBI Taxonomy" id="147567"/>
    <lineage>
        <taxon>Eukaryota</taxon>
        <taxon>Fungi</taxon>
        <taxon>Dikarya</taxon>
        <taxon>Ascomycota</taxon>
        <taxon>Pezizomycotina</taxon>
        <taxon>Dothideomycetes</taxon>
        <taxon>Pleosporomycetidae</taxon>
        <taxon>Pleosporales</taxon>
        <taxon>Pleosporales incertae sedis</taxon>
        <taxon>Lojkania</taxon>
    </lineage>
</organism>
<name>A0A9P4K3W9_9PLEO</name>
<evidence type="ECO:0000313" key="2">
    <source>
        <dbReference type="EMBL" id="KAF2260837.1"/>
    </source>
</evidence>
<gene>
    <name evidence="2" type="ORF">CC78DRAFT_584374</name>
</gene>
<keyword evidence="1" id="KW-0732">Signal</keyword>
<dbReference type="AlphaFoldDB" id="A0A9P4K3W9"/>
<sequence>MHCLKLLTAFTLTNTLVVAISIHDNTHSPDLNTRLSDFIGSADISGIAKPIPIEGDKDIPKAHSHVTWVTGCGHVSDSYNGGGYAQMLQGDDRICKKPNLDVIRYVRVVSGCACAFWPNKPCNWPPTTLAIGDRPGWNVGWIGDAHYYVCEPYKSMAGRDTLYIESRPERRLVDATPASLSDANLTDISPFI</sequence>